<reference evidence="2 3" key="1">
    <citation type="journal article" date="2017" name="Front. Microbiol.">
        <title>New Insights into the Diversity of the Genus Faecalibacterium.</title>
        <authorList>
            <person name="Benevides L."/>
            <person name="Burman S."/>
            <person name="Martin R."/>
            <person name="Robert V."/>
            <person name="Thomas M."/>
            <person name="Miquel S."/>
            <person name="Chain F."/>
            <person name="Sokol H."/>
            <person name="Bermudez-Humaran L.G."/>
            <person name="Morrison M."/>
            <person name="Langella P."/>
            <person name="Azevedo V.A."/>
            <person name="Chatel J.M."/>
            <person name="Soares S."/>
        </authorList>
    </citation>
    <scope>NUCLEOTIDE SEQUENCE [LARGE SCALE GENOMIC DNA]</scope>
    <source>
        <strain evidence="2 3">AHMP21</strain>
    </source>
</reference>
<feature type="domain" description="Bro-N" evidence="1">
    <location>
        <begin position="7"/>
        <end position="127"/>
    </location>
</feature>
<comment type="caution">
    <text evidence="2">The sequence shown here is derived from an EMBL/GenBank/DDBJ whole genome shotgun (WGS) entry which is preliminary data.</text>
</comment>
<dbReference type="RefSeq" id="WP_097793621.1">
    <property type="nucleotide sequence ID" value="NZ_NOUV01000025.1"/>
</dbReference>
<dbReference type="Pfam" id="PF02498">
    <property type="entry name" value="Bro-N"/>
    <property type="match status" value="1"/>
</dbReference>
<gene>
    <name evidence="2" type="ORF">CHR60_14570</name>
</gene>
<evidence type="ECO:0000313" key="3">
    <source>
        <dbReference type="Proteomes" id="UP000220904"/>
    </source>
</evidence>
<dbReference type="InterPro" id="IPR003497">
    <property type="entry name" value="BRO_N_domain"/>
</dbReference>
<evidence type="ECO:0000259" key="1">
    <source>
        <dbReference type="PROSITE" id="PS51750"/>
    </source>
</evidence>
<dbReference type="OrthoDB" id="9814400at2"/>
<proteinExistence type="predicted"/>
<dbReference type="PROSITE" id="PS51750">
    <property type="entry name" value="BRO_N"/>
    <property type="match status" value="1"/>
</dbReference>
<dbReference type="Proteomes" id="UP000220904">
    <property type="component" value="Unassembled WGS sequence"/>
</dbReference>
<name>A0A2A7B2A1_9FIRM</name>
<organism evidence="2 3">
    <name type="scientific">Faecalibacterium prausnitzii</name>
    <dbReference type="NCBI Taxonomy" id="853"/>
    <lineage>
        <taxon>Bacteria</taxon>
        <taxon>Bacillati</taxon>
        <taxon>Bacillota</taxon>
        <taxon>Clostridia</taxon>
        <taxon>Eubacteriales</taxon>
        <taxon>Oscillospiraceae</taxon>
        <taxon>Faecalibacterium</taxon>
    </lineage>
</organism>
<accession>A0A2A7B2A1</accession>
<sequence length="295" mass="33742">MAEVKDNSSIQLFEDQKIRTAWDAEKEEWYFSIIDVISVLTGTANPRRYWSDLKRKLKTEGANELYEKIVQLKMLSSDGKRYKTDVANTEQLLRIIQSIPSPKAEPFKAWLAMVGKERIEETIDPEQAIDRALDTYLKKGYSEEWIHQRLLAIRIRNELTDEWKKRGVQKGREYAILTDEISRAWSGMTTGQYKRLKGLTKENLRDNMTDLELVLTMLAEASTTDISKTAKPQTFEENKQVAKRGGKVAGIARQALEAETGKPVITEKNAVDFQQLVTDIVADAAELPEEKDSKK</sequence>
<dbReference type="AlphaFoldDB" id="A0A2A7B2A1"/>
<evidence type="ECO:0000313" key="2">
    <source>
        <dbReference type="EMBL" id="PDX85515.1"/>
    </source>
</evidence>
<dbReference type="EMBL" id="NOUV01000025">
    <property type="protein sequence ID" value="PDX85515.1"/>
    <property type="molecule type" value="Genomic_DNA"/>
</dbReference>
<dbReference type="SMART" id="SM01040">
    <property type="entry name" value="Bro-N"/>
    <property type="match status" value="1"/>
</dbReference>
<protein>
    <submittedName>
        <fullName evidence="2">Phage antirepressor protein</fullName>
    </submittedName>
</protein>